<organism evidence="1 2">
    <name type="scientific">uncultured phage cr10_1</name>
    <dbReference type="NCBI Taxonomy" id="2772066"/>
    <lineage>
        <taxon>Viruses</taxon>
        <taxon>Duplodnaviria</taxon>
        <taxon>Heunggongvirae</taxon>
        <taxon>Uroviricota</taxon>
        <taxon>Caudoviricetes</taxon>
        <taxon>Crassvirales</taxon>
        <taxon>Suoliviridae</taxon>
        <taxon>Boorivirinae</taxon>
        <taxon>Canhaevirus</taxon>
        <taxon>Canhaevirus hiberniae</taxon>
    </lineage>
</organism>
<evidence type="ECO:0000313" key="2">
    <source>
        <dbReference type="Proteomes" id="UP000593744"/>
    </source>
</evidence>
<dbReference type="EMBL" id="MT774382">
    <property type="protein sequence ID" value="QOR58744.1"/>
    <property type="molecule type" value="Genomic_DNA"/>
</dbReference>
<protein>
    <submittedName>
        <fullName evidence="1">Uncharacterized protein</fullName>
    </submittedName>
</protein>
<proteinExistence type="predicted"/>
<evidence type="ECO:0000313" key="1">
    <source>
        <dbReference type="EMBL" id="QOR58744.1"/>
    </source>
</evidence>
<dbReference type="GeneID" id="65129224"/>
<dbReference type="Proteomes" id="UP000593744">
    <property type="component" value="Segment"/>
</dbReference>
<accession>A0A7M1RXA2</accession>
<dbReference type="KEGG" id="vg:65129224"/>
<name>A0A7M1RXA2_9CAUD</name>
<sequence length="594" mass="67385">MVNRYDRPAEAQFINTYVPLPFQQLYTLGKEANARVDKAIADLSGALDKWSDFRSPSEKDTKAWYDETMGKAKPIIDKLAQNIDSLKTPEGRAQINSLINNVDRYKLATLKQSREGMLQRMEMNQKLAAAGKFNEMWHGVDFANYDTLTSGIYNDVSPLAYKDVRELSDPYYAKLQRGYLYTKGGYDYFGNSKEDIEAVADAHYNDIVSTPEAQKHMQLFKQRTGATDEEAQAWFRQQIIDSNIDRTIRPTRELNQYAKMAAEQAYRRQLKAAENAQGSPVQFTTKLAATLMNRPYGPQTSERGNKLTYNSQFDRIQKTFAPDSKYRDIYINRVDENGTQLPLNRNKSAYGIVSRLSTDIGSQANFINDAVLDKSSMVRGLAGTPIYSGNSVYGMMTPEQYINSKFGLSVNEANWNPNRVKFERDLIAGNIPNVGVTPTNKVLIENGIPGDEQFTQEYKAYVPVQYFIDNGYDFGETDPEKLIKNEDFNKFLSTLNGRLPSPSGDIVKKPNIKFGSDKNAAYREIQGSGWLSDPQYAAAIQYDGIYVEVPVMRQVLNNQQTRERANLEEFQYTKMGSKLNAAYRGDNEELIYGQ</sequence>
<reference evidence="1 2" key="1">
    <citation type="submission" date="2020-07" db="EMBL/GenBank/DDBJ databases">
        <title>Taxonomic proposal: Crassvirales, a new order of highly abundant and diverse bacterial viruses.</title>
        <authorList>
            <person name="Shkoporov A.N."/>
            <person name="Stockdale S.R."/>
            <person name="Guerin E."/>
            <person name="Ross R.P."/>
            <person name="Hill C."/>
        </authorList>
    </citation>
    <scope>NUCLEOTIDE SEQUENCE [LARGE SCALE GENOMIC DNA]</scope>
</reference>
<dbReference type="RefSeq" id="YP_010110902.1">
    <property type="nucleotide sequence ID" value="NC_055875.1"/>
</dbReference>
<keyword evidence="2" id="KW-1185">Reference proteome</keyword>